<dbReference type="EMBL" id="LZHX01000087">
    <property type="protein sequence ID" value="OBF14407.1"/>
    <property type="molecule type" value="Genomic_DNA"/>
</dbReference>
<accession>A0A1A1YK63</accession>
<sequence length="59" mass="6657">MDVRRWIAGRLIRLAHKIYPPKVTVVNRIECGKAGEAGRLAGLELGRRLTEQAVQYGRL</sequence>
<name>A0A1A1YK63_9MYCO</name>
<protein>
    <submittedName>
        <fullName evidence="1">Uncharacterized protein</fullName>
    </submittedName>
</protein>
<reference evidence="1 2" key="1">
    <citation type="submission" date="2016-06" db="EMBL/GenBank/DDBJ databases">
        <authorList>
            <person name="Kjaerup R.B."/>
            <person name="Dalgaard T.S."/>
            <person name="Juul-Madsen H.R."/>
        </authorList>
    </citation>
    <scope>NUCLEOTIDE SEQUENCE [LARGE SCALE GENOMIC DNA]</scope>
    <source>
        <strain evidence="1 2">ACS1953</strain>
    </source>
</reference>
<gene>
    <name evidence="1" type="ORF">A5726_24930</name>
</gene>
<dbReference type="AlphaFoldDB" id="A0A1A1YK63"/>
<dbReference type="Proteomes" id="UP000093779">
    <property type="component" value="Unassembled WGS sequence"/>
</dbReference>
<evidence type="ECO:0000313" key="1">
    <source>
        <dbReference type="EMBL" id="OBF14407.1"/>
    </source>
</evidence>
<comment type="caution">
    <text evidence="1">The sequence shown here is derived from an EMBL/GenBank/DDBJ whole genome shotgun (WGS) entry which is preliminary data.</text>
</comment>
<organism evidence="1 2">
    <name type="scientific">Mycolicibacterium conceptionense</name>
    <dbReference type="NCBI Taxonomy" id="451644"/>
    <lineage>
        <taxon>Bacteria</taxon>
        <taxon>Bacillati</taxon>
        <taxon>Actinomycetota</taxon>
        <taxon>Actinomycetes</taxon>
        <taxon>Mycobacteriales</taxon>
        <taxon>Mycobacteriaceae</taxon>
        <taxon>Mycolicibacterium</taxon>
    </lineage>
</organism>
<evidence type="ECO:0000313" key="2">
    <source>
        <dbReference type="Proteomes" id="UP000093779"/>
    </source>
</evidence>
<proteinExistence type="predicted"/>
<dbReference type="RefSeq" id="WP_064898985.1">
    <property type="nucleotide sequence ID" value="NZ_JBEUKP010000018.1"/>
</dbReference>